<dbReference type="RefSeq" id="WP_244745371.1">
    <property type="nucleotide sequence ID" value="NZ_CP095071.1"/>
</dbReference>
<feature type="transmembrane region" description="Helical" evidence="1">
    <location>
        <begin position="29"/>
        <end position="49"/>
    </location>
</feature>
<feature type="transmembrane region" description="Helical" evidence="1">
    <location>
        <begin position="97"/>
        <end position="115"/>
    </location>
</feature>
<sequence>MLFVYILFGLFLGLNVFYYSYIKINKTKFLFIPPIVVFLLAIACTVYGLMSTDNGWDGMTYGIIGFGVLFSSIVGTALLPFLYSYTIHSLSKNVKRYTMLILGLGFMACLMLILFPDPFLGILD</sequence>
<proteinExistence type="predicted"/>
<reference evidence="2 3" key="1">
    <citation type="submission" date="2022-04" db="EMBL/GenBank/DDBJ databases">
        <title>Gracilibacillus sp. isolated from saltern.</title>
        <authorList>
            <person name="Won M."/>
            <person name="Lee C.-M."/>
            <person name="Woen H.-Y."/>
            <person name="Kwon S.-W."/>
        </authorList>
    </citation>
    <scope>NUCLEOTIDE SEQUENCE [LARGE SCALE GENOMIC DNA]</scope>
    <source>
        <strain evidence="2 3">SSPM10-3</strain>
    </source>
</reference>
<gene>
    <name evidence="2" type="ORF">MUN87_01200</name>
</gene>
<dbReference type="Proteomes" id="UP000831537">
    <property type="component" value="Chromosome"/>
</dbReference>
<keyword evidence="3" id="KW-1185">Reference proteome</keyword>
<protein>
    <submittedName>
        <fullName evidence="2">Uncharacterized protein</fullName>
    </submittedName>
</protein>
<name>A0ABY4GNK0_9BACI</name>
<keyword evidence="1" id="KW-0472">Membrane</keyword>
<keyword evidence="1" id="KW-1133">Transmembrane helix</keyword>
<dbReference type="EMBL" id="CP095071">
    <property type="protein sequence ID" value="UOQ85550.1"/>
    <property type="molecule type" value="Genomic_DNA"/>
</dbReference>
<evidence type="ECO:0000313" key="3">
    <source>
        <dbReference type="Proteomes" id="UP000831537"/>
    </source>
</evidence>
<keyword evidence="1" id="KW-0812">Transmembrane</keyword>
<evidence type="ECO:0000256" key="1">
    <source>
        <dbReference type="SAM" id="Phobius"/>
    </source>
</evidence>
<accession>A0ABY4GNK0</accession>
<feature type="transmembrane region" description="Helical" evidence="1">
    <location>
        <begin position="6"/>
        <end position="22"/>
    </location>
</feature>
<feature type="transmembrane region" description="Helical" evidence="1">
    <location>
        <begin position="61"/>
        <end position="85"/>
    </location>
</feature>
<evidence type="ECO:0000313" key="2">
    <source>
        <dbReference type="EMBL" id="UOQ85550.1"/>
    </source>
</evidence>
<organism evidence="2 3">
    <name type="scientific">Gracilibacillus salinarum</name>
    <dbReference type="NCBI Taxonomy" id="2932255"/>
    <lineage>
        <taxon>Bacteria</taxon>
        <taxon>Bacillati</taxon>
        <taxon>Bacillota</taxon>
        <taxon>Bacilli</taxon>
        <taxon>Bacillales</taxon>
        <taxon>Bacillaceae</taxon>
        <taxon>Gracilibacillus</taxon>
    </lineage>
</organism>